<accession>A0A7J8WNL3</accession>
<keyword evidence="2" id="KW-1185">Reference proteome</keyword>
<name>A0A7J8WNL3_GOSAI</name>
<evidence type="ECO:0000313" key="2">
    <source>
        <dbReference type="Proteomes" id="UP000593577"/>
    </source>
</evidence>
<dbReference type="AlphaFoldDB" id="A0A7J8WNL3"/>
<evidence type="ECO:0000313" key="1">
    <source>
        <dbReference type="EMBL" id="MBA0676596.1"/>
    </source>
</evidence>
<dbReference type="Proteomes" id="UP000593577">
    <property type="component" value="Unassembled WGS sequence"/>
</dbReference>
<gene>
    <name evidence="1" type="ORF">Goari_018066</name>
</gene>
<organism evidence="1 2">
    <name type="scientific">Gossypium aridum</name>
    <name type="common">American cotton</name>
    <name type="synonym">Erioxylum aridum</name>
    <dbReference type="NCBI Taxonomy" id="34290"/>
    <lineage>
        <taxon>Eukaryota</taxon>
        <taxon>Viridiplantae</taxon>
        <taxon>Streptophyta</taxon>
        <taxon>Embryophyta</taxon>
        <taxon>Tracheophyta</taxon>
        <taxon>Spermatophyta</taxon>
        <taxon>Magnoliopsida</taxon>
        <taxon>eudicotyledons</taxon>
        <taxon>Gunneridae</taxon>
        <taxon>Pentapetalae</taxon>
        <taxon>rosids</taxon>
        <taxon>malvids</taxon>
        <taxon>Malvales</taxon>
        <taxon>Malvaceae</taxon>
        <taxon>Malvoideae</taxon>
        <taxon>Gossypium</taxon>
    </lineage>
</organism>
<dbReference type="EMBL" id="JABFAA010000002">
    <property type="protein sequence ID" value="MBA0676596.1"/>
    <property type="molecule type" value="Genomic_DNA"/>
</dbReference>
<sequence length="46" mass="5249">MKNGLEVFDFKEEDEISELAADKYSSKLKSPNFDDAATLKCQFLEC</sequence>
<reference evidence="1 2" key="1">
    <citation type="journal article" date="2019" name="Genome Biol. Evol.">
        <title>Insights into the evolution of the New World diploid cottons (Gossypium, subgenus Houzingenia) based on genome sequencing.</title>
        <authorList>
            <person name="Grover C.E."/>
            <person name="Arick M.A. 2nd"/>
            <person name="Thrash A."/>
            <person name="Conover J.L."/>
            <person name="Sanders W.S."/>
            <person name="Peterson D.G."/>
            <person name="Frelichowski J.E."/>
            <person name="Scheffler J.A."/>
            <person name="Scheffler B.E."/>
            <person name="Wendel J.F."/>
        </authorList>
    </citation>
    <scope>NUCLEOTIDE SEQUENCE [LARGE SCALE GENOMIC DNA]</scope>
    <source>
        <strain evidence="1">185</strain>
        <tissue evidence="1">Leaf</tissue>
    </source>
</reference>
<comment type="caution">
    <text evidence="1">The sequence shown here is derived from an EMBL/GenBank/DDBJ whole genome shotgun (WGS) entry which is preliminary data.</text>
</comment>
<protein>
    <submittedName>
        <fullName evidence="1">Uncharacterized protein</fullName>
    </submittedName>
</protein>
<feature type="non-terminal residue" evidence="1">
    <location>
        <position position="46"/>
    </location>
</feature>
<proteinExistence type="predicted"/>